<feature type="compositionally biased region" description="Basic and acidic residues" evidence="1">
    <location>
        <begin position="16"/>
        <end position="25"/>
    </location>
</feature>
<sequence>MCNTNDRRKGQQTATRTHELSEHRQITGVRTTAIPVIESNDYFGDDSSAISLLTDHSSDIGKSALQESFSVLKRTIEAFTSEKDMSRTKTHNDGEVKPRKRCRSCGSGNFPTVVSSSIENIVQPEVLVAACQAYSAAEEEISNLSKAVLELEAFYALLEENDVNLSESD</sequence>
<dbReference type="EMBL" id="HBFR01026215">
    <property type="protein sequence ID" value="CAD8891656.1"/>
    <property type="molecule type" value="Transcribed_RNA"/>
</dbReference>
<feature type="compositionally biased region" description="Basic and acidic residues" evidence="1">
    <location>
        <begin position="83"/>
        <end position="97"/>
    </location>
</feature>
<organism evidence="2">
    <name type="scientific">Corethron hystrix</name>
    <dbReference type="NCBI Taxonomy" id="216773"/>
    <lineage>
        <taxon>Eukaryota</taxon>
        <taxon>Sar</taxon>
        <taxon>Stramenopiles</taxon>
        <taxon>Ochrophyta</taxon>
        <taxon>Bacillariophyta</taxon>
        <taxon>Coscinodiscophyceae</taxon>
        <taxon>Corethrophycidae</taxon>
        <taxon>Corethrales</taxon>
        <taxon>Corethraceae</taxon>
        <taxon>Corethron</taxon>
    </lineage>
</organism>
<protein>
    <submittedName>
        <fullName evidence="2">Uncharacterized protein</fullName>
    </submittedName>
</protein>
<feature type="region of interest" description="Disordered" evidence="1">
    <location>
        <begin position="1"/>
        <end position="25"/>
    </location>
</feature>
<dbReference type="AlphaFoldDB" id="A0A6U5IDN7"/>
<name>A0A6U5IDN7_9STRA</name>
<evidence type="ECO:0000256" key="1">
    <source>
        <dbReference type="SAM" id="MobiDB-lite"/>
    </source>
</evidence>
<feature type="region of interest" description="Disordered" evidence="1">
    <location>
        <begin position="83"/>
        <end position="102"/>
    </location>
</feature>
<gene>
    <name evidence="2" type="ORF">CHYS00102_LOCUS18862</name>
    <name evidence="3" type="ORF">CHYS00102_LOCUS18863</name>
</gene>
<evidence type="ECO:0000313" key="2">
    <source>
        <dbReference type="EMBL" id="CAD8891656.1"/>
    </source>
</evidence>
<reference evidence="2" key="1">
    <citation type="submission" date="2021-01" db="EMBL/GenBank/DDBJ databases">
        <authorList>
            <person name="Corre E."/>
            <person name="Pelletier E."/>
            <person name="Niang G."/>
            <person name="Scheremetjew M."/>
            <person name="Finn R."/>
            <person name="Kale V."/>
            <person name="Holt S."/>
            <person name="Cochrane G."/>
            <person name="Meng A."/>
            <person name="Brown T."/>
            <person name="Cohen L."/>
        </authorList>
    </citation>
    <scope>NUCLEOTIDE SEQUENCE</scope>
    <source>
        <strain evidence="2">308</strain>
    </source>
</reference>
<proteinExistence type="predicted"/>
<accession>A0A6U5IDN7</accession>
<evidence type="ECO:0000313" key="3">
    <source>
        <dbReference type="EMBL" id="CAD8891657.1"/>
    </source>
</evidence>
<dbReference type="EMBL" id="HBFR01026216">
    <property type="protein sequence ID" value="CAD8891657.1"/>
    <property type="molecule type" value="Transcribed_RNA"/>
</dbReference>